<keyword evidence="2 5" id="KW-0812">Transmembrane</keyword>
<evidence type="ECO:0000256" key="2">
    <source>
        <dbReference type="ARBA" id="ARBA00022692"/>
    </source>
</evidence>
<evidence type="ECO:0000256" key="4">
    <source>
        <dbReference type="ARBA" id="ARBA00023136"/>
    </source>
</evidence>
<feature type="transmembrane region" description="Helical" evidence="5">
    <location>
        <begin position="12"/>
        <end position="33"/>
    </location>
</feature>
<evidence type="ECO:0000256" key="3">
    <source>
        <dbReference type="ARBA" id="ARBA00022989"/>
    </source>
</evidence>
<dbReference type="Proteomes" id="UP000321892">
    <property type="component" value="Chromosome"/>
</dbReference>
<dbReference type="InterPro" id="IPR019109">
    <property type="entry name" value="MamF_MmsF"/>
</dbReference>
<dbReference type="EMBL" id="AP019823">
    <property type="protein sequence ID" value="BBM37955.1"/>
    <property type="molecule type" value="Genomic_DNA"/>
</dbReference>
<name>A0A510JI73_9FUSO</name>
<sequence>MDNNIGEKKSIAGLRAYAAAFLINLSFFAGFRIEAASFPIKLSFSMGFSLLIPIIALILEQENGFVRAYAKQTLAVTVLLLISTFLNIIIVAGNILFFVIFVILSVFQIIATVSSALKKEFKIPFIEKITDLLFVD</sequence>
<dbReference type="OrthoDB" id="95707at2"/>
<feature type="transmembrane region" description="Helical" evidence="5">
    <location>
        <begin position="96"/>
        <end position="117"/>
    </location>
</feature>
<feature type="transmembrane region" description="Helical" evidence="5">
    <location>
        <begin position="39"/>
        <end position="59"/>
    </location>
</feature>
<proteinExistence type="predicted"/>
<evidence type="ECO:0000256" key="1">
    <source>
        <dbReference type="ARBA" id="ARBA00004141"/>
    </source>
</evidence>
<keyword evidence="4 5" id="KW-0472">Membrane</keyword>
<dbReference type="AlphaFoldDB" id="A0A510JI73"/>
<comment type="subcellular location">
    <subcellularLocation>
        <location evidence="1">Membrane</location>
        <topology evidence="1">Multi-pass membrane protein</topology>
    </subcellularLocation>
</comment>
<organism evidence="6 7">
    <name type="scientific">Leptotrichia hofstadii</name>
    <dbReference type="NCBI Taxonomy" id="157688"/>
    <lineage>
        <taxon>Bacteria</taxon>
        <taxon>Fusobacteriati</taxon>
        <taxon>Fusobacteriota</taxon>
        <taxon>Fusobacteriia</taxon>
        <taxon>Fusobacteriales</taxon>
        <taxon>Leptotrichiaceae</taxon>
        <taxon>Leptotrichia</taxon>
    </lineage>
</organism>
<reference evidence="6 7" key="1">
    <citation type="submission" date="2019-07" db="EMBL/GenBank/DDBJ databases">
        <title>Complete Genome Sequence of Leptotrichia hofstadii Strain JCM16775.</title>
        <authorList>
            <person name="Watanabe S."/>
            <person name="Cui L."/>
        </authorList>
    </citation>
    <scope>NUCLEOTIDE SEQUENCE [LARGE SCALE GENOMIC DNA]</scope>
    <source>
        <strain evidence="6 7">JCM16775</strain>
    </source>
</reference>
<evidence type="ECO:0000313" key="6">
    <source>
        <dbReference type="EMBL" id="BBM37955.1"/>
    </source>
</evidence>
<feature type="transmembrane region" description="Helical" evidence="5">
    <location>
        <begin position="71"/>
        <end position="90"/>
    </location>
</feature>
<dbReference type="Pfam" id="PF09685">
    <property type="entry name" value="MamF_MmsF"/>
    <property type="match status" value="1"/>
</dbReference>
<protein>
    <submittedName>
        <fullName evidence="6">Uncharacterized protein</fullName>
    </submittedName>
</protein>
<gene>
    <name evidence="6" type="ORF">JCM16775_0657</name>
</gene>
<dbReference type="RefSeq" id="WP_026745616.1">
    <property type="nucleotide sequence ID" value="NZ_AP019823.1"/>
</dbReference>
<keyword evidence="3 5" id="KW-1133">Transmembrane helix</keyword>
<keyword evidence="7" id="KW-1185">Reference proteome</keyword>
<accession>A0A510JI73</accession>
<dbReference type="KEGG" id="lhf:JCM16775_0657"/>
<evidence type="ECO:0000313" key="7">
    <source>
        <dbReference type="Proteomes" id="UP000321892"/>
    </source>
</evidence>
<evidence type="ECO:0000256" key="5">
    <source>
        <dbReference type="SAM" id="Phobius"/>
    </source>
</evidence>